<dbReference type="AlphaFoldDB" id="X6PB80"/>
<evidence type="ECO:0000313" key="3">
    <source>
        <dbReference type="Proteomes" id="UP000023152"/>
    </source>
</evidence>
<proteinExistence type="predicted"/>
<keyword evidence="3" id="KW-1185">Reference proteome</keyword>
<sequence length="486" mass="57302">MTHAKKSVSDCQFIRNSSFFILNFIFFKYNCYISFLKNKIKNRYFDKKEELIIWTHTTLLNSLMQQVLQKHNDYDVDVKKDEEEEDEEEEGDMDEDENDEVNNVLNENDTKTKDKEQEMMHECVKETQANVIAFSYFEAVVHIWRSLYWYLHCHNDSLKTKCISHIYRFTTCPTYRHVHLVPDIGILLPLYSILHDVINITSSDFVTALAVCFVFCDEFHLRSVKQWYPLISHWIHANWKSCEQLQKNKNDSDDNGPANKENNADCLDSLEHVIDLQKISALTLNSRRDLLMQLLCLEYVLHSSDSCFSFSWSFSQLPFPFHDCHILEWTLQHDNTLDFTCKYALNKIILWLQQQSVFLLRHCQDWYSYFKFVYGEDRTQKIANQCTDDKNHTFTFKQWFAKQAIDAVTLGSSYFEHKTTSNSLCCAKNFRHCLKRNYFSNHFNKRYKEGPSEKGAEVEAGAEIEAKVEVEAEPEVELEAGAEAKF</sequence>
<organism evidence="2 3">
    <name type="scientific">Reticulomyxa filosa</name>
    <dbReference type="NCBI Taxonomy" id="46433"/>
    <lineage>
        <taxon>Eukaryota</taxon>
        <taxon>Sar</taxon>
        <taxon>Rhizaria</taxon>
        <taxon>Retaria</taxon>
        <taxon>Foraminifera</taxon>
        <taxon>Monothalamids</taxon>
        <taxon>Reticulomyxidae</taxon>
        <taxon>Reticulomyxa</taxon>
    </lineage>
</organism>
<feature type="compositionally biased region" description="Acidic residues" evidence="1">
    <location>
        <begin position="82"/>
        <end position="100"/>
    </location>
</feature>
<name>X6PB80_RETFI</name>
<gene>
    <name evidence="2" type="ORF">RFI_01251</name>
</gene>
<accession>X6PB80</accession>
<comment type="caution">
    <text evidence="2">The sequence shown here is derived from an EMBL/GenBank/DDBJ whole genome shotgun (WGS) entry which is preliminary data.</text>
</comment>
<dbReference type="EMBL" id="ASPP01001261">
    <property type="protein sequence ID" value="ETO35810.1"/>
    <property type="molecule type" value="Genomic_DNA"/>
</dbReference>
<evidence type="ECO:0000256" key="1">
    <source>
        <dbReference type="SAM" id="MobiDB-lite"/>
    </source>
</evidence>
<feature type="region of interest" description="Disordered" evidence="1">
    <location>
        <begin position="77"/>
        <end position="116"/>
    </location>
</feature>
<reference evidence="2 3" key="1">
    <citation type="journal article" date="2013" name="Curr. Biol.">
        <title>The Genome of the Foraminiferan Reticulomyxa filosa.</title>
        <authorList>
            <person name="Glockner G."/>
            <person name="Hulsmann N."/>
            <person name="Schleicher M."/>
            <person name="Noegel A.A."/>
            <person name="Eichinger L."/>
            <person name="Gallinger C."/>
            <person name="Pawlowski J."/>
            <person name="Sierra R."/>
            <person name="Euteneuer U."/>
            <person name="Pillet L."/>
            <person name="Moustafa A."/>
            <person name="Platzer M."/>
            <person name="Groth M."/>
            <person name="Szafranski K."/>
            <person name="Schliwa M."/>
        </authorList>
    </citation>
    <scope>NUCLEOTIDE SEQUENCE [LARGE SCALE GENOMIC DNA]</scope>
</reference>
<evidence type="ECO:0000313" key="2">
    <source>
        <dbReference type="EMBL" id="ETO35810.1"/>
    </source>
</evidence>
<protein>
    <submittedName>
        <fullName evidence="2">Uncharacterized protein</fullName>
    </submittedName>
</protein>
<dbReference type="Proteomes" id="UP000023152">
    <property type="component" value="Unassembled WGS sequence"/>
</dbReference>